<dbReference type="RefSeq" id="XP_018080309.1">
    <property type="nucleotide sequence ID" value="XM_018224820.1"/>
</dbReference>
<dbReference type="Proteomes" id="UP000186698">
    <property type="component" value="Chromosome 7L"/>
</dbReference>
<comment type="similarity">
    <text evidence="11">Belongs to the G-protein coupled receptor 1 family.</text>
</comment>
<feature type="transmembrane region" description="Helical" evidence="12">
    <location>
        <begin position="30"/>
        <end position="54"/>
    </location>
</feature>
<evidence type="ECO:0000256" key="7">
    <source>
        <dbReference type="ARBA" id="ARBA00023040"/>
    </source>
</evidence>
<proteinExistence type="inferred from homology"/>
<keyword evidence="9 11" id="KW-0675">Receptor</keyword>
<feature type="transmembrane region" description="Helical" evidence="12">
    <location>
        <begin position="66"/>
        <end position="87"/>
    </location>
</feature>
<feature type="transmembrane region" description="Helical" evidence="12">
    <location>
        <begin position="244"/>
        <end position="262"/>
    </location>
</feature>
<feature type="transmembrane region" description="Helical" evidence="12">
    <location>
        <begin position="146"/>
        <end position="164"/>
    </location>
</feature>
<accession>A0A8J0T6Q7</accession>
<reference evidence="15" key="1">
    <citation type="submission" date="2025-08" db="UniProtKB">
        <authorList>
            <consortium name="RefSeq"/>
        </authorList>
    </citation>
    <scope>IDENTIFICATION</scope>
    <source>
        <strain evidence="15">J_2021</strain>
        <tissue evidence="15">Erythrocytes</tissue>
    </source>
</reference>
<dbReference type="GO" id="GO:0005886">
    <property type="term" value="C:plasma membrane"/>
    <property type="evidence" value="ECO:0007669"/>
    <property type="project" value="UniProtKB-SubCell"/>
</dbReference>
<gene>
    <name evidence="15" type="primary">LOC108695869</name>
</gene>
<evidence type="ECO:0000256" key="11">
    <source>
        <dbReference type="RuleBase" id="RU000688"/>
    </source>
</evidence>
<dbReference type="Pfam" id="PF13853">
    <property type="entry name" value="7tm_4"/>
    <property type="match status" value="1"/>
</dbReference>
<keyword evidence="6 12" id="KW-1133">Transmembrane helix</keyword>
<evidence type="ECO:0000256" key="6">
    <source>
        <dbReference type="ARBA" id="ARBA00022989"/>
    </source>
</evidence>
<evidence type="ECO:0000313" key="15">
    <source>
        <dbReference type="RefSeq" id="XP_018080309.1"/>
    </source>
</evidence>
<dbReference type="KEGG" id="xla:108695869"/>
<evidence type="ECO:0000256" key="3">
    <source>
        <dbReference type="ARBA" id="ARBA00022606"/>
    </source>
</evidence>
<dbReference type="CDD" id="cd15231">
    <property type="entry name" value="7tmA_OR5V1-like"/>
    <property type="match status" value="1"/>
</dbReference>
<keyword evidence="2 12" id="KW-1003">Cell membrane</keyword>
<dbReference type="InterPro" id="IPR000725">
    <property type="entry name" value="Olfact_rcpt"/>
</dbReference>
<feature type="transmembrane region" description="Helical" evidence="12">
    <location>
        <begin position="107"/>
        <end position="126"/>
    </location>
</feature>
<evidence type="ECO:0000256" key="1">
    <source>
        <dbReference type="ARBA" id="ARBA00004651"/>
    </source>
</evidence>
<evidence type="ECO:0000256" key="12">
    <source>
        <dbReference type="RuleBase" id="RU363047"/>
    </source>
</evidence>
<evidence type="ECO:0000256" key="9">
    <source>
        <dbReference type="ARBA" id="ARBA00023170"/>
    </source>
</evidence>
<dbReference type="GO" id="GO:0004930">
    <property type="term" value="F:G protein-coupled receptor activity"/>
    <property type="evidence" value="ECO:0007669"/>
    <property type="project" value="UniProtKB-KW"/>
</dbReference>
<organism evidence="14 15">
    <name type="scientific">Xenopus laevis</name>
    <name type="common">African clawed frog</name>
    <dbReference type="NCBI Taxonomy" id="8355"/>
    <lineage>
        <taxon>Eukaryota</taxon>
        <taxon>Metazoa</taxon>
        <taxon>Chordata</taxon>
        <taxon>Craniata</taxon>
        <taxon>Vertebrata</taxon>
        <taxon>Euteleostomi</taxon>
        <taxon>Amphibia</taxon>
        <taxon>Batrachia</taxon>
        <taxon>Anura</taxon>
        <taxon>Pipoidea</taxon>
        <taxon>Pipidae</taxon>
        <taxon>Xenopodinae</taxon>
        <taxon>Xenopus</taxon>
        <taxon>Xenopus</taxon>
    </lineage>
</organism>
<name>A0A8J0T6Q7_XENLA</name>
<evidence type="ECO:0000256" key="5">
    <source>
        <dbReference type="ARBA" id="ARBA00022725"/>
    </source>
</evidence>
<dbReference type="OrthoDB" id="6145535at2759"/>
<evidence type="ECO:0000313" key="14">
    <source>
        <dbReference type="Proteomes" id="UP000186698"/>
    </source>
</evidence>
<dbReference type="InterPro" id="IPR000276">
    <property type="entry name" value="GPCR_Rhodpsn"/>
</dbReference>
<keyword evidence="4 11" id="KW-0812">Transmembrane</keyword>
<evidence type="ECO:0000256" key="10">
    <source>
        <dbReference type="ARBA" id="ARBA00023224"/>
    </source>
</evidence>
<keyword evidence="14" id="KW-1185">Reference proteome</keyword>
<feature type="transmembrane region" description="Helical" evidence="12">
    <location>
        <begin position="282"/>
        <end position="299"/>
    </location>
</feature>
<dbReference type="AlphaFoldDB" id="A0A8J0T6Q7"/>
<protein>
    <recommendedName>
        <fullName evidence="12">Olfactory receptor</fullName>
    </recommendedName>
</protein>
<dbReference type="SUPFAM" id="SSF81321">
    <property type="entry name" value="Family A G protein-coupled receptor-like"/>
    <property type="match status" value="1"/>
</dbReference>
<sequence length="335" mass="37676">MFQISASEELKHENYTTVKYFSLLEFSEGWLLVAIFFLGIYITILIGNSCIFGIIRFSSNLNAPMYFFLSNLSLLDICYSSVTLPFMLINCISGNRRICFYNCIVQLYFFVSLGGAECILLAVMAYDRFVAICNPLRYPIIMSRTLYASLAAASWLSGFLNAILHTVMTSNLSFCKTTQSINHFFCDIPPLIQAACNSTNTSKTLLYVVSVFLGFTPFLFIVISYVRIISNIVKIKSSDGRQKAFSTCSSHLIVVTMFYGTANLNYIGPASGYPLQLERLSSLLYSILTPLLNPVIYCLRNKEVKEALKKSFRRAPFGSIIKISHTNPQVIKSIH</sequence>
<keyword evidence="8 12" id="KW-0472">Membrane</keyword>
<evidence type="ECO:0000256" key="2">
    <source>
        <dbReference type="ARBA" id="ARBA00022475"/>
    </source>
</evidence>
<evidence type="ECO:0000259" key="13">
    <source>
        <dbReference type="PROSITE" id="PS50262"/>
    </source>
</evidence>
<dbReference type="InterPro" id="IPR050516">
    <property type="entry name" value="Olfactory_GPCR"/>
</dbReference>
<dbReference type="GeneID" id="108695869"/>
<comment type="subcellular location">
    <subcellularLocation>
        <location evidence="1 12">Cell membrane</location>
        <topology evidence="1 12">Multi-pass membrane protein</topology>
    </subcellularLocation>
</comment>
<keyword evidence="5 12" id="KW-0552">Olfaction</keyword>
<dbReference type="PROSITE" id="PS00237">
    <property type="entry name" value="G_PROTEIN_RECEP_F1_1"/>
    <property type="match status" value="1"/>
</dbReference>
<evidence type="ECO:0000256" key="8">
    <source>
        <dbReference type="ARBA" id="ARBA00023136"/>
    </source>
</evidence>
<feature type="transmembrane region" description="Helical" evidence="12">
    <location>
        <begin position="205"/>
        <end position="223"/>
    </location>
</feature>
<dbReference type="GO" id="GO:0004984">
    <property type="term" value="F:olfactory receptor activity"/>
    <property type="evidence" value="ECO:0000318"/>
    <property type="project" value="GO_Central"/>
</dbReference>
<dbReference type="FunFam" id="1.20.1070.10:FF:000001">
    <property type="entry name" value="Olfactory receptor"/>
    <property type="match status" value="1"/>
</dbReference>
<dbReference type="PRINTS" id="PR00245">
    <property type="entry name" value="OLFACTORYR"/>
</dbReference>
<dbReference type="PANTHER" id="PTHR26452">
    <property type="entry name" value="OLFACTORY RECEPTOR"/>
    <property type="match status" value="1"/>
</dbReference>
<dbReference type="GO" id="GO:0005549">
    <property type="term" value="F:odorant binding"/>
    <property type="evidence" value="ECO:0000318"/>
    <property type="project" value="GO_Central"/>
</dbReference>
<dbReference type="Gene3D" id="1.20.1070.10">
    <property type="entry name" value="Rhodopsin 7-helix transmembrane proteins"/>
    <property type="match status" value="1"/>
</dbReference>
<dbReference type="PRINTS" id="PR00237">
    <property type="entry name" value="GPCRRHODOPSN"/>
</dbReference>
<keyword evidence="10 11" id="KW-0807">Transducer</keyword>
<dbReference type="PROSITE" id="PS50262">
    <property type="entry name" value="G_PROTEIN_RECEP_F1_2"/>
    <property type="match status" value="1"/>
</dbReference>
<feature type="domain" description="G-protein coupled receptors family 1 profile" evidence="13">
    <location>
        <begin position="47"/>
        <end position="297"/>
    </location>
</feature>
<keyword evidence="3 12" id="KW-0716">Sensory transduction</keyword>
<dbReference type="InterPro" id="IPR017452">
    <property type="entry name" value="GPCR_Rhodpsn_7TM"/>
</dbReference>
<keyword evidence="7 11" id="KW-0297">G-protein coupled receptor</keyword>
<evidence type="ECO:0000256" key="4">
    <source>
        <dbReference type="ARBA" id="ARBA00022692"/>
    </source>
</evidence>